<feature type="disulfide bond" evidence="14">
    <location>
        <begin position="33"/>
        <end position="225"/>
    </location>
</feature>
<evidence type="ECO:0000256" key="2">
    <source>
        <dbReference type="ARBA" id="ARBA00004613"/>
    </source>
</evidence>
<keyword evidence="14" id="KW-1015">Disulfide bond</keyword>
<dbReference type="InterPro" id="IPR051298">
    <property type="entry name" value="Heme_transport/Cell_adhesion"/>
</dbReference>
<name>F2QKY3_LATJA</name>
<feature type="repeat" description="Hemopexin" evidence="16">
    <location>
        <begin position="180"/>
        <end position="225"/>
    </location>
</feature>
<evidence type="ECO:0000256" key="10">
    <source>
        <dbReference type="ARBA" id="ARBA00022737"/>
    </source>
</evidence>
<dbReference type="SMART" id="SM00120">
    <property type="entry name" value="HX"/>
    <property type="match status" value="4"/>
</dbReference>
<keyword evidence="10" id="KW-0677">Repeat</keyword>
<keyword evidence="8 13" id="KW-0479">Metal-binding</keyword>
<evidence type="ECO:0000256" key="8">
    <source>
        <dbReference type="ARBA" id="ARBA00022723"/>
    </source>
</evidence>
<dbReference type="PIRSF" id="PIRSF002551">
    <property type="entry name" value="Hemopexin_chordata"/>
    <property type="match status" value="1"/>
</dbReference>
<dbReference type="InterPro" id="IPR016358">
    <property type="entry name" value="Hemopexin"/>
</dbReference>
<dbReference type="InterPro" id="IPR036375">
    <property type="entry name" value="Hemopexin-like_dom_sf"/>
</dbReference>
<keyword evidence="6 13" id="KW-0964">Secreted</keyword>
<dbReference type="SUPFAM" id="SSF50923">
    <property type="entry name" value="Hemopexin-like domain"/>
    <property type="match status" value="2"/>
</dbReference>
<protein>
    <recommendedName>
        <fullName evidence="4 13">Hemopexin</fullName>
    </recommendedName>
</protein>
<evidence type="ECO:0000256" key="5">
    <source>
        <dbReference type="ARBA" id="ARBA00022448"/>
    </source>
</evidence>
<reference evidence="18" key="1">
    <citation type="submission" date="2011-02" db="EMBL/GenBank/DDBJ databases">
        <title>Molecular cloning of the warm temperature acclimation protein Wap65 in the Japanese sea bass Lateolabrax japonicus.</title>
        <authorList>
            <person name="Shi Y.H."/>
            <person name="Chen J."/>
            <person name="Zhang R.C."/>
            <person name="Lu X.J."/>
        </authorList>
    </citation>
    <scope>NUCLEOTIDE SEQUENCE</scope>
    <source>
        <tissue evidence="18">Liver</tissue>
    </source>
</reference>
<evidence type="ECO:0000256" key="9">
    <source>
        <dbReference type="ARBA" id="ARBA00022729"/>
    </source>
</evidence>
<gene>
    <name evidence="18" type="primary">wap65-1</name>
</gene>
<dbReference type="InterPro" id="IPR018487">
    <property type="entry name" value="Hemopexin-like_repeat"/>
</dbReference>
<feature type="disulfide bond" evidence="14">
    <location>
        <begin position="343"/>
        <end position="386"/>
    </location>
</feature>
<dbReference type="GlyCosmos" id="F2QKY3">
    <property type="glycosylation" value="1 site, No reported glycans"/>
</dbReference>
<sequence length="429" mass="49280">MKLLAHILCLCLALALTWAQSQEAHTSAVLDRCQGLEMDAVTVNEEGIPYFFRGDHLFKGFHGKAELSNESFSELDDHHHLGHVDAAFRMHYEDSPSEHDHIFFFLDHKVFSYYQHKLEDGYPKDISEVFPGIPEHLDAAVECPKPGCDEDSVIFFKEDDIYFYDVKTKAVEKKDFESMPNCTSAFRFMEHFYCFRGHVFYKFDPKTGQVHEKYPKEARDYFMRCSKFSDDSDHLDRERCSRVHLDAITSDDAGNMYAFRGHHFLREDEGNDTLRADTIESAFKELHSEVDAVFTYEDHLYMIKDDQIFVYKVGEPHTHLEGYPKPVKEELGIEGPIDAAFICNDNHTAYIIKGQSMHSVDLKASPRVPGSEEQISPFKKVDAAMCDSEGIKVIVGNHFYHFASPKVFIAGRSLPEQQKVSLQLFGCDH</sequence>
<feature type="repeat" description="Hemopexin" evidence="16">
    <location>
        <begin position="287"/>
        <end position="334"/>
    </location>
</feature>
<keyword evidence="9 17" id="KW-0732">Signal</keyword>
<dbReference type="CDD" id="cd00094">
    <property type="entry name" value="HX"/>
    <property type="match status" value="1"/>
</dbReference>
<evidence type="ECO:0000256" key="1">
    <source>
        <dbReference type="ARBA" id="ARBA00002031"/>
    </source>
</evidence>
<evidence type="ECO:0000256" key="6">
    <source>
        <dbReference type="ARBA" id="ARBA00022525"/>
    </source>
</evidence>
<dbReference type="GO" id="GO:0015232">
    <property type="term" value="F:heme transmembrane transporter activity"/>
    <property type="evidence" value="ECO:0007669"/>
    <property type="project" value="InterPro"/>
</dbReference>
<feature type="glycosylation site" description="N-linked (GlcNAc...) asparagine" evidence="15">
    <location>
        <position position="181"/>
    </location>
</feature>
<dbReference type="GO" id="GO:0005615">
    <property type="term" value="C:extracellular space"/>
    <property type="evidence" value="ECO:0007669"/>
    <property type="project" value="TreeGrafter"/>
</dbReference>
<dbReference type="SMR" id="F2QKY3"/>
<evidence type="ECO:0000256" key="17">
    <source>
        <dbReference type="SAM" id="SignalP"/>
    </source>
</evidence>
<dbReference type="PANTHER" id="PTHR22917:SF10">
    <property type="entry name" value="HEMOPEXIN"/>
    <property type="match status" value="1"/>
</dbReference>
<comment type="subcellular location">
    <subcellularLocation>
        <location evidence="2">Secreted</location>
    </subcellularLocation>
</comment>
<feature type="chain" id="PRO_5003285608" description="Hemopexin" evidence="17">
    <location>
        <begin position="20"/>
        <end position="429"/>
    </location>
</feature>
<evidence type="ECO:0000256" key="11">
    <source>
        <dbReference type="ARBA" id="ARBA00023004"/>
    </source>
</evidence>
<evidence type="ECO:0000256" key="14">
    <source>
        <dbReference type="PIRSR" id="PIRSR002551-1"/>
    </source>
</evidence>
<evidence type="ECO:0000256" key="12">
    <source>
        <dbReference type="ARBA" id="ARBA00023180"/>
    </source>
</evidence>
<evidence type="ECO:0000256" key="13">
    <source>
        <dbReference type="PIRNR" id="PIRNR002551"/>
    </source>
</evidence>
<dbReference type="FunFam" id="2.110.10.10:FF:000009">
    <property type="entry name" value="Hemopexin"/>
    <property type="match status" value="1"/>
</dbReference>
<keyword evidence="11 13" id="KW-0408">Iron</keyword>
<dbReference type="GO" id="GO:0046872">
    <property type="term" value="F:metal ion binding"/>
    <property type="evidence" value="ECO:0007669"/>
    <property type="project" value="UniProtKB-UniRule"/>
</dbReference>
<feature type="disulfide bond" evidence="14">
    <location>
        <begin position="182"/>
        <end position="194"/>
    </location>
</feature>
<feature type="repeat" description="Hemopexin" evidence="16">
    <location>
        <begin position="81"/>
        <end position="133"/>
    </location>
</feature>
<evidence type="ECO:0000256" key="3">
    <source>
        <dbReference type="ARBA" id="ARBA00011072"/>
    </source>
</evidence>
<evidence type="ECO:0000256" key="16">
    <source>
        <dbReference type="PROSITE-ProRule" id="PRU01011"/>
    </source>
</evidence>
<feature type="repeat" description="Hemopexin" evidence="16">
    <location>
        <begin position="134"/>
        <end position="179"/>
    </location>
</feature>
<evidence type="ECO:0000256" key="7">
    <source>
        <dbReference type="ARBA" id="ARBA00022617"/>
    </source>
</evidence>
<keyword evidence="7 13" id="KW-0349">Heme</keyword>
<feature type="signal peptide" evidence="17">
    <location>
        <begin position="1"/>
        <end position="19"/>
    </location>
</feature>
<dbReference type="PROSITE" id="PS51642">
    <property type="entry name" value="HEMOPEXIN_2"/>
    <property type="match status" value="4"/>
</dbReference>
<keyword evidence="5 13" id="KW-0813">Transport</keyword>
<dbReference type="EMBL" id="FR828804">
    <property type="protein sequence ID" value="CCA29189.1"/>
    <property type="molecule type" value="mRNA"/>
</dbReference>
<comment type="function">
    <text evidence="1 13">Binds heme and transports it to the liver for breakdown and iron recovery, after which the free hemopexin returns to the circulation.</text>
</comment>
<accession>F2QKY3</accession>
<dbReference type="AlphaFoldDB" id="F2QKY3"/>
<dbReference type="Gene3D" id="2.110.10.10">
    <property type="entry name" value="Hemopexin-like domain"/>
    <property type="match status" value="2"/>
</dbReference>
<feature type="disulfide bond" evidence="14">
    <location>
        <begin position="143"/>
        <end position="148"/>
    </location>
</feature>
<comment type="similarity">
    <text evidence="3 13">Belongs to the hemopexin family.</text>
</comment>
<evidence type="ECO:0000256" key="15">
    <source>
        <dbReference type="PIRSR" id="PIRSR002551-3"/>
    </source>
</evidence>
<keyword evidence="12" id="KW-0325">Glycoprotein</keyword>
<proteinExistence type="evidence at transcript level"/>
<dbReference type="Pfam" id="PF00045">
    <property type="entry name" value="Hemopexin"/>
    <property type="match status" value="1"/>
</dbReference>
<organism evidence="18">
    <name type="scientific">Lateolabrax japonicus</name>
    <name type="common">Japanese sea perch</name>
    <name type="synonym">Japanese sea bass</name>
    <dbReference type="NCBI Taxonomy" id="8164"/>
    <lineage>
        <taxon>Eukaryota</taxon>
        <taxon>Metazoa</taxon>
        <taxon>Chordata</taxon>
        <taxon>Craniata</taxon>
        <taxon>Vertebrata</taxon>
        <taxon>Euteleostomi</taxon>
        <taxon>Actinopterygii</taxon>
        <taxon>Neopterygii</taxon>
        <taxon>Teleostei</taxon>
        <taxon>Neoteleostei</taxon>
        <taxon>Acanthomorphata</taxon>
        <taxon>Eupercaria</taxon>
        <taxon>Acropomatiformes</taxon>
        <taxon>Lateolabracidae</taxon>
        <taxon>Lateolabrax</taxon>
    </lineage>
</organism>
<dbReference type="InterPro" id="IPR000585">
    <property type="entry name" value="Hemopexin-like_dom"/>
</dbReference>
<evidence type="ECO:0000256" key="4">
    <source>
        <dbReference type="ARBA" id="ARBA00013632"/>
    </source>
</evidence>
<dbReference type="GO" id="GO:0006879">
    <property type="term" value="P:intracellular iron ion homeostasis"/>
    <property type="evidence" value="ECO:0007669"/>
    <property type="project" value="InterPro"/>
</dbReference>
<dbReference type="PANTHER" id="PTHR22917">
    <property type="entry name" value="HEMOPEXIN DOMAIN-CONTAINING PROTEIN"/>
    <property type="match status" value="1"/>
</dbReference>
<evidence type="ECO:0000313" key="18">
    <source>
        <dbReference type="EMBL" id="CCA29189.1"/>
    </source>
</evidence>